<dbReference type="AlphaFoldDB" id="A0A1G2LRD2"/>
<dbReference type="EMBL" id="MHQY01000029">
    <property type="protein sequence ID" value="OHA13361.1"/>
    <property type="molecule type" value="Genomic_DNA"/>
</dbReference>
<evidence type="ECO:0000313" key="1">
    <source>
        <dbReference type="EMBL" id="OHA13361.1"/>
    </source>
</evidence>
<gene>
    <name evidence="1" type="ORF">A3G49_00865</name>
</gene>
<evidence type="ECO:0000313" key="2">
    <source>
        <dbReference type="Proteomes" id="UP000177171"/>
    </source>
</evidence>
<accession>A0A1G2LRD2</accession>
<name>A0A1G2LRD2_9BACT</name>
<proteinExistence type="predicted"/>
<comment type="caution">
    <text evidence="1">The sequence shown here is derived from an EMBL/GenBank/DDBJ whole genome shotgun (WGS) entry which is preliminary data.</text>
</comment>
<protein>
    <submittedName>
        <fullName evidence="1">Uncharacterized protein</fullName>
    </submittedName>
</protein>
<sequence length="90" mass="10333">MDDRNTTIKNWLLQETGVLITVGQYSGSQSVLPEWFLPSNQHLYIKPNILPVPTIEEITQALNGLAMEKKLFLDKLQSIEGKIRIRMRIP</sequence>
<organism evidence="1 2">
    <name type="scientific">Candidatus Sungbacteria bacterium RIFCSPLOWO2_12_FULL_41_11</name>
    <dbReference type="NCBI Taxonomy" id="1802286"/>
    <lineage>
        <taxon>Bacteria</taxon>
        <taxon>Candidatus Sungiibacteriota</taxon>
    </lineage>
</organism>
<dbReference type="Proteomes" id="UP000177171">
    <property type="component" value="Unassembled WGS sequence"/>
</dbReference>
<reference evidence="1 2" key="1">
    <citation type="journal article" date="2016" name="Nat. Commun.">
        <title>Thousands of microbial genomes shed light on interconnected biogeochemical processes in an aquifer system.</title>
        <authorList>
            <person name="Anantharaman K."/>
            <person name="Brown C.T."/>
            <person name="Hug L.A."/>
            <person name="Sharon I."/>
            <person name="Castelle C.J."/>
            <person name="Probst A.J."/>
            <person name="Thomas B.C."/>
            <person name="Singh A."/>
            <person name="Wilkins M.J."/>
            <person name="Karaoz U."/>
            <person name="Brodie E.L."/>
            <person name="Williams K.H."/>
            <person name="Hubbard S.S."/>
            <person name="Banfield J.F."/>
        </authorList>
    </citation>
    <scope>NUCLEOTIDE SEQUENCE [LARGE SCALE GENOMIC DNA]</scope>
</reference>